<gene>
    <name evidence="1" type="ORF">BaRGS_00021589</name>
</gene>
<organism evidence="1 2">
    <name type="scientific">Batillaria attramentaria</name>
    <dbReference type="NCBI Taxonomy" id="370345"/>
    <lineage>
        <taxon>Eukaryota</taxon>
        <taxon>Metazoa</taxon>
        <taxon>Spiralia</taxon>
        <taxon>Lophotrochozoa</taxon>
        <taxon>Mollusca</taxon>
        <taxon>Gastropoda</taxon>
        <taxon>Caenogastropoda</taxon>
        <taxon>Sorbeoconcha</taxon>
        <taxon>Cerithioidea</taxon>
        <taxon>Batillariidae</taxon>
        <taxon>Batillaria</taxon>
    </lineage>
</organism>
<protein>
    <submittedName>
        <fullName evidence="1">Uncharacterized protein</fullName>
    </submittedName>
</protein>
<comment type="caution">
    <text evidence="1">The sequence shown here is derived from an EMBL/GenBank/DDBJ whole genome shotgun (WGS) entry which is preliminary data.</text>
</comment>
<reference evidence="1 2" key="1">
    <citation type="journal article" date="2023" name="Sci. Data">
        <title>Genome assembly of the Korean intertidal mud-creeper Batillaria attramentaria.</title>
        <authorList>
            <person name="Patra A.K."/>
            <person name="Ho P.T."/>
            <person name="Jun S."/>
            <person name="Lee S.J."/>
            <person name="Kim Y."/>
            <person name="Won Y.J."/>
        </authorList>
    </citation>
    <scope>NUCLEOTIDE SEQUENCE [LARGE SCALE GENOMIC DNA]</scope>
    <source>
        <strain evidence="1">Wonlab-2016</strain>
    </source>
</reference>
<dbReference type="Proteomes" id="UP001519460">
    <property type="component" value="Unassembled WGS sequence"/>
</dbReference>
<sequence length="194" mass="22138">TPHRFATPINVLFALTVRCPQGRRVQEGHWLPYYHHRIVSQCRPIPASLLLGFVTAHFINFYTGRPTRTSSSYFSQQGSELLVEEQLSIPCAFGERGPIFIQNFVGLISNSDEPPPTYDRTITKRTLVPWLITQTARVFRRTPAERTSNKSAVLRMRPQSSDAGTKVRETKSDVSIKQVALSDVRKYEKQKVTY</sequence>
<keyword evidence="2" id="KW-1185">Reference proteome</keyword>
<feature type="non-terminal residue" evidence="1">
    <location>
        <position position="1"/>
    </location>
</feature>
<name>A0ABD0KIU2_9CAEN</name>
<evidence type="ECO:0000313" key="2">
    <source>
        <dbReference type="Proteomes" id="UP001519460"/>
    </source>
</evidence>
<accession>A0ABD0KIU2</accession>
<proteinExistence type="predicted"/>
<evidence type="ECO:0000313" key="1">
    <source>
        <dbReference type="EMBL" id="KAK7487094.1"/>
    </source>
</evidence>
<dbReference type="EMBL" id="JACVVK020000169">
    <property type="protein sequence ID" value="KAK7487094.1"/>
    <property type="molecule type" value="Genomic_DNA"/>
</dbReference>
<dbReference type="AlphaFoldDB" id="A0ABD0KIU2"/>